<feature type="region of interest" description="Disordered" evidence="1">
    <location>
        <begin position="1"/>
        <end position="37"/>
    </location>
</feature>
<name>A0A0R1SDV9_9LACO</name>
<dbReference type="RefSeq" id="WP_057864229.1">
    <property type="nucleotide sequence ID" value="NZ_AZEY01000029.1"/>
</dbReference>
<dbReference type="EMBL" id="AZEY01000029">
    <property type="protein sequence ID" value="KRL67782.1"/>
    <property type="molecule type" value="Genomic_DNA"/>
</dbReference>
<evidence type="ECO:0000256" key="2">
    <source>
        <dbReference type="SAM" id="Phobius"/>
    </source>
</evidence>
<evidence type="ECO:0000313" key="4">
    <source>
        <dbReference type="Proteomes" id="UP000052013"/>
    </source>
</evidence>
<dbReference type="Gene3D" id="1.20.120.20">
    <property type="entry name" value="Apolipoprotein"/>
    <property type="match status" value="1"/>
</dbReference>
<comment type="caution">
    <text evidence="3">The sequence shown here is derived from an EMBL/GenBank/DDBJ whole genome shotgun (WGS) entry which is preliminary data.</text>
</comment>
<feature type="compositionally biased region" description="Basic and acidic residues" evidence="1">
    <location>
        <begin position="25"/>
        <end position="37"/>
    </location>
</feature>
<gene>
    <name evidence="3" type="ORF">FC85_GL002641</name>
</gene>
<accession>A0A0R1SDV9</accession>
<sequence length="163" mass="18758">MANKLIKSNLIGRRDSSGSGGGPLDPEKYATKQELHDSETRLSNQIALLEAHLDTKFEKTNADLNQKMDNMDAKFNHRFDLMDAKFDQRMNQMDAKFDQKMAHMDAEFNKKFDQNDIRFEKVNTHFANIEAEIQMARNSMIRWYLGSSIALVGLVIAAIHYLM</sequence>
<dbReference type="AlphaFoldDB" id="A0A0R1SDV9"/>
<keyword evidence="2" id="KW-0472">Membrane</keyword>
<reference evidence="3 4" key="1">
    <citation type="journal article" date="2015" name="Genome Announc.">
        <title>Expanding the biotechnology potential of lactobacilli through comparative genomics of 213 strains and associated genera.</title>
        <authorList>
            <person name="Sun Z."/>
            <person name="Harris H.M."/>
            <person name="McCann A."/>
            <person name="Guo C."/>
            <person name="Argimon S."/>
            <person name="Zhang W."/>
            <person name="Yang X."/>
            <person name="Jeffery I.B."/>
            <person name="Cooney J.C."/>
            <person name="Kagawa T.F."/>
            <person name="Liu W."/>
            <person name="Song Y."/>
            <person name="Salvetti E."/>
            <person name="Wrobel A."/>
            <person name="Rasinkangas P."/>
            <person name="Parkhill J."/>
            <person name="Rea M.C."/>
            <person name="O'Sullivan O."/>
            <person name="Ritari J."/>
            <person name="Douillard F.P."/>
            <person name="Paul Ross R."/>
            <person name="Yang R."/>
            <person name="Briner A.E."/>
            <person name="Felis G.E."/>
            <person name="de Vos W.M."/>
            <person name="Barrangou R."/>
            <person name="Klaenhammer T.R."/>
            <person name="Caufield P.W."/>
            <person name="Cui Y."/>
            <person name="Zhang H."/>
            <person name="O'Toole P.W."/>
        </authorList>
    </citation>
    <scope>NUCLEOTIDE SEQUENCE [LARGE SCALE GENOMIC DNA]</scope>
    <source>
        <strain evidence="3 4">DSM 14421</strain>
    </source>
</reference>
<keyword evidence="2" id="KW-1133">Transmembrane helix</keyword>
<organism evidence="3 4">
    <name type="scientific">Lentilactobacillus diolivorans DSM 14421</name>
    <dbReference type="NCBI Taxonomy" id="1423739"/>
    <lineage>
        <taxon>Bacteria</taxon>
        <taxon>Bacillati</taxon>
        <taxon>Bacillota</taxon>
        <taxon>Bacilli</taxon>
        <taxon>Lactobacillales</taxon>
        <taxon>Lactobacillaceae</taxon>
        <taxon>Lentilactobacillus</taxon>
    </lineage>
</organism>
<dbReference type="PATRIC" id="fig|1423739.3.peg.2738"/>
<keyword evidence="2" id="KW-0812">Transmembrane</keyword>
<feature type="transmembrane region" description="Helical" evidence="2">
    <location>
        <begin position="143"/>
        <end position="162"/>
    </location>
</feature>
<proteinExistence type="predicted"/>
<dbReference type="Proteomes" id="UP000052013">
    <property type="component" value="Unassembled WGS sequence"/>
</dbReference>
<evidence type="ECO:0000256" key="1">
    <source>
        <dbReference type="SAM" id="MobiDB-lite"/>
    </source>
</evidence>
<evidence type="ECO:0000313" key="3">
    <source>
        <dbReference type="EMBL" id="KRL67782.1"/>
    </source>
</evidence>
<protein>
    <recommendedName>
        <fullName evidence="5">DUF1640 domain-containing protein</fullName>
    </recommendedName>
</protein>
<evidence type="ECO:0008006" key="5">
    <source>
        <dbReference type="Google" id="ProtNLM"/>
    </source>
</evidence>